<evidence type="ECO:0000313" key="1">
    <source>
        <dbReference type="EMBL" id="OHA47026.1"/>
    </source>
</evidence>
<protein>
    <submittedName>
        <fullName evidence="1">Uncharacterized protein</fullName>
    </submittedName>
</protein>
<dbReference type="Proteomes" id="UP000178869">
    <property type="component" value="Unassembled WGS sequence"/>
</dbReference>
<dbReference type="AlphaFoldDB" id="A0A1G2PFB4"/>
<accession>A0A1G2PFB4</accession>
<gene>
    <name evidence="1" type="ORF">A2828_03580</name>
</gene>
<organism evidence="1 2">
    <name type="scientific">Candidatus Terrybacteria bacterium RIFCSPHIGHO2_01_FULL_43_35</name>
    <dbReference type="NCBI Taxonomy" id="1802361"/>
    <lineage>
        <taxon>Bacteria</taxon>
        <taxon>Candidatus Terryibacteriota</taxon>
    </lineage>
</organism>
<proteinExistence type="predicted"/>
<reference evidence="1 2" key="1">
    <citation type="journal article" date="2016" name="Nat. Commun.">
        <title>Thousands of microbial genomes shed light on interconnected biogeochemical processes in an aquifer system.</title>
        <authorList>
            <person name="Anantharaman K."/>
            <person name="Brown C.T."/>
            <person name="Hug L.A."/>
            <person name="Sharon I."/>
            <person name="Castelle C.J."/>
            <person name="Probst A.J."/>
            <person name="Thomas B.C."/>
            <person name="Singh A."/>
            <person name="Wilkins M.J."/>
            <person name="Karaoz U."/>
            <person name="Brodie E.L."/>
            <person name="Williams K.H."/>
            <person name="Hubbard S.S."/>
            <person name="Banfield J.F."/>
        </authorList>
    </citation>
    <scope>NUCLEOTIDE SEQUENCE [LARGE SCALE GENOMIC DNA]</scope>
</reference>
<comment type="caution">
    <text evidence="1">The sequence shown here is derived from an EMBL/GenBank/DDBJ whole genome shotgun (WGS) entry which is preliminary data.</text>
</comment>
<dbReference type="EMBL" id="MHSR01000008">
    <property type="protein sequence ID" value="OHA47026.1"/>
    <property type="molecule type" value="Genomic_DNA"/>
</dbReference>
<evidence type="ECO:0000313" key="2">
    <source>
        <dbReference type="Proteomes" id="UP000178869"/>
    </source>
</evidence>
<sequence length="70" mass="8600">MRPFNPETGRFDLKEVKITEDIEREYLERYGSDGFVEIKLIRPHRWADKLGYVEDEHNYYVYMRKSQNVK</sequence>
<name>A0A1G2PFB4_9BACT</name>